<sequence>MKFYFLLEEYSMSLFLRDLLPRLFPTFIDEEHYSLRHHDGKEDLIGAIPPFIKGIASKFEVSVIIIHDQDNKDCVQLKAEIKQLCKHSTAPVFIPIPCRELEAWYLGDPEGFSSIYQEFDKVKKKNVFRRNPDDLIKPSKIIKDYVPSFSKTDAARNMGKIINTDKNKSKSFQYFIRELKKFVQKSIKIN</sequence>
<proteinExistence type="predicted"/>
<evidence type="ECO:0000313" key="1">
    <source>
        <dbReference type="EMBL" id="VVC75004.1"/>
    </source>
</evidence>
<evidence type="ECO:0000313" key="2">
    <source>
        <dbReference type="Proteomes" id="UP000324194"/>
    </source>
</evidence>
<name>A0A5E4PDX5_9COXI</name>
<organism evidence="1 2">
    <name type="scientific">Aquicella siphonis</name>
    <dbReference type="NCBI Taxonomy" id="254247"/>
    <lineage>
        <taxon>Bacteria</taxon>
        <taxon>Pseudomonadati</taxon>
        <taxon>Pseudomonadota</taxon>
        <taxon>Gammaproteobacteria</taxon>
        <taxon>Legionellales</taxon>
        <taxon>Coxiellaceae</taxon>
        <taxon>Aquicella</taxon>
    </lineage>
</organism>
<evidence type="ECO:0008006" key="3">
    <source>
        <dbReference type="Google" id="ProtNLM"/>
    </source>
</evidence>
<dbReference type="EMBL" id="LR699119">
    <property type="protein sequence ID" value="VVC75004.1"/>
    <property type="molecule type" value="Genomic_DNA"/>
</dbReference>
<dbReference type="Proteomes" id="UP000324194">
    <property type="component" value="Chromosome 1"/>
</dbReference>
<dbReference type="OrthoDB" id="283783at2"/>
<dbReference type="InterPro" id="IPR025455">
    <property type="entry name" value="DUF4276"/>
</dbReference>
<protein>
    <recommendedName>
        <fullName evidence="3">DUF4276 family protein</fullName>
    </recommendedName>
</protein>
<accession>A0A5E4PDX5</accession>
<reference evidence="1 2" key="1">
    <citation type="submission" date="2019-08" db="EMBL/GenBank/DDBJ databases">
        <authorList>
            <person name="Guy L."/>
        </authorList>
    </citation>
    <scope>NUCLEOTIDE SEQUENCE [LARGE SCALE GENOMIC DNA]</scope>
    <source>
        <strain evidence="1 2">SGT-108</strain>
    </source>
</reference>
<keyword evidence="2" id="KW-1185">Reference proteome</keyword>
<dbReference type="AlphaFoldDB" id="A0A5E4PDX5"/>
<dbReference type="Pfam" id="PF14103">
    <property type="entry name" value="DUF4276"/>
    <property type="match status" value="1"/>
</dbReference>
<dbReference type="KEGG" id="asip:AQUSIP_02780"/>
<gene>
    <name evidence="1" type="ORF">AQUSIP_02780</name>
</gene>